<evidence type="ECO:0000259" key="2">
    <source>
        <dbReference type="Pfam" id="PF13843"/>
    </source>
</evidence>
<protein>
    <recommendedName>
        <fullName evidence="2">PiggyBac transposable element-derived protein domain-containing protein</fullName>
    </recommendedName>
</protein>
<dbReference type="PANTHER" id="PTHR47272:SF2">
    <property type="entry name" value="PIGGYBAC TRANSPOSABLE ELEMENT-DERIVED PROTEIN 3-LIKE"/>
    <property type="match status" value="1"/>
</dbReference>
<accession>A0A8K0FWL8</accession>
<gene>
    <name evidence="3" type="ORF">ILUMI_24376</name>
</gene>
<keyword evidence="4" id="KW-1185">Reference proteome</keyword>
<comment type="caution">
    <text evidence="3">The sequence shown here is derived from an EMBL/GenBank/DDBJ whole genome shotgun (WGS) entry which is preliminary data.</text>
</comment>
<evidence type="ECO:0000313" key="4">
    <source>
        <dbReference type="Proteomes" id="UP000801492"/>
    </source>
</evidence>
<dbReference type="Pfam" id="PF13843">
    <property type="entry name" value="DDE_Tnp_1_7"/>
    <property type="match status" value="1"/>
</dbReference>
<dbReference type="AlphaFoldDB" id="A0A8K0FWL8"/>
<dbReference type="InterPro" id="IPR029526">
    <property type="entry name" value="PGBD"/>
</dbReference>
<dbReference type="OrthoDB" id="425681at2759"/>
<feature type="region of interest" description="Disordered" evidence="1">
    <location>
        <begin position="223"/>
        <end position="249"/>
    </location>
</feature>
<sequence length="735" mass="84757">MNAQIGSDNRELGSVMGKQALGMMTDYNEIYTNFCQGHEVVIDCSLFPHCKNHKVTRIDQERCNWEDKKLKKLCKRWIDDLASESEDATRMNDTRHLFHIIRKLSGKRTHTAIPVKNKTGERLTSQEEQIRRWFEHFKDLLTVTDFEHRLLVAGIQKISSNAPTIDKIETGIRSMKINNSPAIDQITVEMLKLDSTLVQRHSPYYRRAGEPISAKLAPDFRGLSKGDRHVKTRQDMAGDGKERDTKKTAKLSQGTFDATIRSSICPCQKEVFPRRKSAEEYPRATIVELLWEHEDNMGADGLPAEAIKEVAKVKPELLLELMNNQLKKQDFSDRWKEAKLVLVPKGKNDEGTEMFTGHAWERTRRPNLTENTTRAKKRKRPIKKTVRLQKREVAFADDLAMLVKANDKQELMLRANEALTTVEEWIADHRLKLAAKKTEAMILKGSRKKRGIIFSVQDTEVMPGEILKYLEFTMVQRREDTREFGRYNHGKEIEKYYKYATDERGKMGKGKQIHQVYNGTKRDRETRTTQEVGGGETKRKAHPCPEVYSSGSQGTMMKRPLTQQELKELIENISDVEPYSGSDDKDPDYKVSEADSNVSSCGEIHGHIKEEEEKDQTESLKQYSRTDKKKVDVQCPDIIGEYNEDIRGVDKANGTVGYYRSPSKAKRRYFPIFTFVLDTCVVNAWFVYKFECQARNEKPMLLRNFRSDLANAFTCIEKSKRGRLTEVLFQDQTSL</sequence>
<feature type="region of interest" description="Disordered" evidence="1">
    <location>
        <begin position="524"/>
        <end position="555"/>
    </location>
</feature>
<evidence type="ECO:0000313" key="3">
    <source>
        <dbReference type="EMBL" id="KAF2881820.1"/>
    </source>
</evidence>
<feature type="domain" description="PiggyBac transposable element-derived protein" evidence="2">
    <location>
        <begin position="620"/>
        <end position="685"/>
    </location>
</feature>
<dbReference type="EMBL" id="VTPC01090697">
    <property type="protein sequence ID" value="KAF2881820.1"/>
    <property type="molecule type" value="Genomic_DNA"/>
</dbReference>
<evidence type="ECO:0000256" key="1">
    <source>
        <dbReference type="SAM" id="MobiDB-lite"/>
    </source>
</evidence>
<feature type="region of interest" description="Disordered" evidence="1">
    <location>
        <begin position="606"/>
        <end position="625"/>
    </location>
</feature>
<dbReference type="PANTHER" id="PTHR47272">
    <property type="entry name" value="DDE_TNP_1_7 DOMAIN-CONTAINING PROTEIN"/>
    <property type="match status" value="1"/>
</dbReference>
<name>A0A8K0FWL8_IGNLU</name>
<dbReference type="Proteomes" id="UP000801492">
    <property type="component" value="Unassembled WGS sequence"/>
</dbReference>
<proteinExistence type="predicted"/>
<feature type="compositionally biased region" description="Basic and acidic residues" evidence="1">
    <location>
        <begin position="223"/>
        <end position="247"/>
    </location>
</feature>
<reference evidence="3" key="1">
    <citation type="submission" date="2019-08" db="EMBL/GenBank/DDBJ databases">
        <title>The genome of the North American firefly Photinus pyralis.</title>
        <authorList>
            <consortium name="Photinus pyralis genome working group"/>
            <person name="Fallon T.R."/>
            <person name="Sander Lower S.E."/>
            <person name="Weng J.-K."/>
        </authorList>
    </citation>
    <scope>NUCLEOTIDE SEQUENCE</scope>
    <source>
        <strain evidence="3">TRF0915ILg1</strain>
        <tissue evidence="3">Whole body</tissue>
    </source>
</reference>
<organism evidence="3 4">
    <name type="scientific">Ignelater luminosus</name>
    <name type="common">Cucubano</name>
    <name type="synonym">Pyrophorus luminosus</name>
    <dbReference type="NCBI Taxonomy" id="2038154"/>
    <lineage>
        <taxon>Eukaryota</taxon>
        <taxon>Metazoa</taxon>
        <taxon>Ecdysozoa</taxon>
        <taxon>Arthropoda</taxon>
        <taxon>Hexapoda</taxon>
        <taxon>Insecta</taxon>
        <taxon>Pterygota</taxon>
        <taxon>Neoptera</taxon>
        <taxon>Endopterygota</taxon>
        <taxon>Coleoptera</taxon>
        <taxon>Polyphaga</taxon>
        <taxon>Elateriformia</taxon>
        <taxon>Elateroidea</taxon>
        <taxon>Elateridae</taxon>
        <taxon>Agrypninae</taxon>
        <taxon>Pyrophorini</taxon>
        <taxon>Ignelater</taxon>
    </lineage>
</organism>